<dbReference type="InterPro" id="IPR029030">
    <property type="entry name" value="Caspase-like_dom_sf"/>
</dbReference>
<dbReference type="EMBL" id="MN740153">
    <property type="protein sequence ID" value="QHT90341.1"/>
    <property type="molecule type" value="Genomic_DNA"/>
</dbReference>
<dbReference type="InterPro" id="IPR050452">
    <property type="entry name" value="Metacaspase"/>
</dbReference>
<name>A0A6C0IBC5_9ZZZZ</name>
<accession>A0A6C0IBC5</accession>
<dbReference type="GO" id="GO:0004197">
    <property type="term" value="F:cysteine-type endopeptidase activity"/>
    <property type="evidence" value="ECO:0007669"/>
    <property type="project" value="InterPro"/>
</dbReference>
<evidence type="ECO:0000313" key="2">
    <source>
        <dbReference type="EMBL" id="QHT90341.1"/>
    </source>
</evidence>
<dbReference type="InterPro" id="IPR011600">
    <property type="entry name" value="Pept_C14_caspase"/>
</dbReference>
<organism evidence="2">
    <name type="scientific">viral metagenome</name>
    <dbReference type="NCBI Taxonomy" id="1070528"/>
    <lineage>
        <taxon>unclassified sequences</taxon>
        <taxon>metagenomes</taxon>
        <taxon>organismal metagenomes</taxon>
    </lineage>
</organism>
<protein>
    <recommendedName>
        <fullName evidence="1">Peptidase C14 caspase domain-containing protein</fullName>
    </recommendedName>
</protein>
<evidence type="ECO:0000259" key="1">
    <source>
        <dbReference type="Pfam" id="PF00656"/>
    </source>
</evidence>
<dbReference type="GO" id="GO:0005737">
    <property type="term" value="C:cytoplasm"/>
    <property type="evidence" value="ECO:0007669"/>
    <property type="project" value="TreeGrafter"/>
</dbReference>
<dbReference type="AlphaFoldDB" id="A0A6C0IBC5"/>
<sequence>MKKAVLIGINYTNVPGDTLNGCIDDIVNIAKVLVTQYGYNTQDIVMLRDDSLDPALQPTRANIINAYQHLVAISESCTDIWMHYSGHGSLINQGDTGVIVPVDYLTTGFITDNELMNIFRNIQCNAMIMFDSCNSQSVCDLEWNYEYLYGNNFLRTQVDFPTISNTNIFMISACKIFEQSADAFDNVTNEYEGVFTDAVLNTLRANNYNITLGKLMQGVCTWLVQNGINTQKPMLSSTSDIPRWSIVPFVTTPSATSVIQSNFSSMTA</sequence>
<dbReference type="PANTHER" id="PTHR48104">
    <property type="entry name" value="METACASPASE-4"/>
    <property type="match status" value="1"/>
</dbReference>
<reference evidence="2" key="1">
    <citation type="journal article" date="2020" name="Nature">
        <title>Giant virus diversity and host interactions through global metagenomics.</title>
        <authorList>
            <person name="Schulz F."/>
            <person name="Roux S."/>
            <person name="Paez-Espino D."/>
            <person name="Jungbluth S."/>
            <person name="Walsh D.A."/>
            <person name="Denef V.J."/>
            <person name="McMahon K.D."/>
            <person name="Konstantinidis K.T."/>
            <person name="Eloe-Fadrosh E.A."/>
            <person name="Kyrpides N.C."/>
            <person name="Woyke T."/>
        </authorList>
    </citation>
    <scope>NUCLEOTIDE SEQUENCE</scope>
    <source>
        <strain evidence="2">GVMAG-M-3300023184-68</strain>
    </source>
</reference>
<feature type="domain" description="Peptidase C14 caspase" evidence="1">
    <location>
        <begin position="2"/>
        <end position="238"/>
    </location>
</feature>
<dbReference type="Gene3D" id="3.40.50.12660">
    <property type="match status" value="1"/>
</dbReference>
<dbReference type="Pfam" id="PF00656">
    <property type="entry name" value="Peptidase_C14"/>
    <property type="match status" value="1"/>
</dbReference>
<dbReference type="SUPFAM" id="SSF52129">
    <property type="entry name" value="Caspase-like"/>
    <property type="match status" value="1"/>
</dbReference>
<dbReference type="GO" id="GO:0006508">
    <property type="term" value="P:proteolysis"/>
    <property type="evidence" value="ECO:0007669"/>
    <property type="project" value="InterPro"/>
</dbReference>
<dbReference type="PANTHER" id="PTHR48104:SF30">
    <property type="entry name" value="METACASPASE-1"/>
    <property type="match status" value="1"/>
</dbReference>
<proteinExistence type="predicted"/>